<protein>
    <submittedName>
        <fullName evidence="2">Uncharacterized protein</fullName>
    </submittedName>
</protein>
<dbReference type="RefSeq" id="WP_191819112.1">
    <property type="nucleotide sequence ID" value="NZ_JACYFT010000002.1"/>
</dbReference>
<accession>A0A927IM42</accession>
<keyword evidence="1" id="KW-0472">Membrane</keyword>
<dbReference type="PIRSF" id="PIRSF004525">
    <property type="entry name" value="Pilin_peptidase-dep_B_prd"/>
    <property type="match status" value="1"/>
</dbReference>
<feature type="transmembrane region" description="Helical" evidence="1">
    <location>
        <begin position="12"/>
        <end position="33"/>
    </location>
</feature>
<name>A0A927IM42_9BURK</name>
<reference evidence="2" key="1">
    <citation type="submission" date="2020-09" db="EMBL/GenBank/DDBJ databases">
        <title>Genome seq and assembly of Limnohabitants sp.</title>
        <authorList>
            <person name="Chhetri G."/>
        </authorList>
    </citation>
    <scope>NUCLEOTIDE SEQUENCE</scope>
    <source>
        <strain evidence="2">JUR4</strain>
    </source>
</reference>
<comment type="caution">
    <text evidence="2">The sequence shown here is derived from an EMBL/GenBank/DDBJ whole genome shotgun (WGS) entry which is preliminary data.</text>
</comment>
<keyword evidence="1" id="KW-0812">Transmembrane</keyword>
<dbReference type="Proteomes" id="UP000647424">
    <property type="component" value="Unassembled WGS sequence"/>
</dbReference>
<evidence type="ECO:0000313" key="2">
    <source>
        <dbReference type="EMBL" id="MBD8050617.1"/>
    </source>
</evidence>
<gene>
    <name evidence="2" type="ORF">IC609_08665</name>
</gene>
<evidence type="ECO:0000256" key="1">
    <source>
        <dbReference type="SAM" id="Phobius"/>
    </source>
</evidence>
<dbReference type="AlphaFoldDB" id="A0A927IM42"/>
<keyword evidence="1" id="KW-1133">Transmembrane helix</keyword>
<dbReference type="EMBL" id="JACYFT010000002">
    <property type="protein sequence ID" value="MBD8050617.1"/>
    <property type="molecule type" value="Genomic_DNA"/>
</dbReference>
<evidence type="ECO:0000313" key="3">
    <source>
        <dbReference type="Proteomes" id="UP000647424"/>
    </source>
</evidence>
<keyword evidence="3" id="KW-1185">Reference proteome</keyword>
<sequence>MHHPHERGETLIGLLVGLAVGLIVLAAGTQMLAQHLRGHRLNLQASHLQHDLRTAMDWMSRELRQAQYSAQAWQTRSPSACDDSFCDGFEDFSIEGDWIDFSHDRNHNGRQDDDECIGFRLSDKVLMARRSCSGSGNWLALTDRSSLEITALSWQLQCELRQGWLHRTVRVTLTGQWPGDTTQPISLSQTVHLRNDMPASAQALYCP</sequence>
<organism evidence="2 3">
    <name type="scientific">Limnohabitans radicicola</name>
    <dbReference type="NCBI Taxonomy" id="2771427"/>
    <lineage>
        <taxon>Bacteria</taxon>
        <taxon>Pseudomonadati</taxon>
        <taxon>Pseudomonadota</taxon>
        <taxon>Betaproteobacteria</taxon>
        <taxon>Burkholderiales</taxon>
        <taxon>Comamonadaceae</taxon>
        <taxon>Limnohabitans</taxon>
    </lineage>
</organism>
<proteinExistence type="predicted"/>
<dbReference type="InterPro" id="IPR016419">
    <property type="entry name" value="Prepilin_Pept-dep_B_prd"/>
</dbReference>